<feature type="compositionally biased region" description="Polar residues" evidence="1">
    <location>
        <begin position="80"/>
        <end position="97"/>
    </location>
</feature>
<dbReference type="PANTHER" id="PTHR35306">
    <property type="entry name" value="BNAA03G57290D PROTEIN"/>
    <property type="match status" value="1"/>
</dbReference>
<dbReference type="FunCoup" id="A0A7J7BYX3">
    <property type="interactions" value="959"/>
</dbReference>
<dbReference type="PANTHER" id="PTHR35306:SF1">
    <property type="entry name" value="VQ DOMAIN-CONTAINING PROTEIN"/>
    <property type="match status" value="1"/>
</dbReference>
<comment type="caution">
    <text evidence="2">The sequence shown here is derived from an EMBL/GenBank/DDBJ whole genome shotgun (WGS) entry which is preliminary data.</text>
</comment>
<dbReference type="InterPro" id="IPR028322">
    <property type="entry name" value="PNRC-like_rgn"/>
</dbReference>
<gene>
    <name evidence="2" type="ORF">HS088_TW22G00748</name>
</gene>
<reference evidence="2 3" key="1">
    <citation type="journal article" date="2020" name="Nat. Commun.">
        <title>Genome of Tripterygium wilfordii and identification of cytochrome P450 involved in triptolide biosynthesis.</title>
        <authorList>
            <person name="Tu L."/>
            <person name="Su P."/>
            <person name="Zhang Z."/>
            <person name="Gao L."/>
            <person name="Wang J."/>
            <person name="Hu T."/>
            <person name="Zhou J."/>
            <person name="Zhang Y."/>
            <person name="Zhao Y."/>
            <person name="Liu Y."/>
            <person name="Song Y."/>
            <person name="Tong Y."/>
            <person name="Lu Y."/>
            <person name="Yang J."/>
            <person name="Xu C."/>
            <person name="Jia M."/>
            <person name="Peters R.J."/>
            <person name="Huang L."/>
            <person name="Gao W."/>
        </authorList>
    </citation>
    <scope>NUCLEOTIDE SEQUENCE [LARGE SCALE GENOMIC DNA]</scope>
    <source>
        <strain evidence="3">cv. XIE 37</strain>
        <tissue evidence="2">Leaf</tissue>
    </source>
</reference>
<keyword evidence="3" id="KW-1185">Reference proteome</keyword>
<dbReference type="AlphaFoldDB" id="A0A7J7BYX3"/>
<feature type="region of interest" description="Disordered" evidence="1">
    <location>
        <begin position="62"/>
        <end position="97"/>
    </location>
</feature>
<organism evidence="2 3">
    <name type="scientific">Tripterygium wilfordii</name>
    <name type="common">Thunder God vine</name>
    <dbReference type="NCBI Taxonomy" id="458696"/>
    <lineage>
        <taxon>Eukaryota</taxon>
        <taxon>Viridiplantae</taxon>
        <taxon>Streptophyta</taxon>
        <taxon>Embryophyta</taxon>
        <taxon>Tracheophyta</taxon>
        <taxon>Spermatophyta</taxon>
        <taxon>Magnoliopsida</taxon>
        <taxon>eudicotyledons</taxon>
        <taxon>Gunneridae</taxon>
        <taxon>Pentapetalae</taxon>
        <taxon>rosids</taxon>
        <taxon>fabids</taxon>
        <taxon>Celastrales</taxon>
        <taxon>Celastraceae</taxon>
        <taxon>Tripterygium</taxon>
    </lineage>
</organism>
<name>A0A7J7BYX3_TRIWF</name>
<sequence length="213" mass="23368">MMETLVVVAQHRNQYHSGVKFHGPANRVGSSPFRKFTEINCRNFESGPGILPTPYKFYSTPITKHAPSPSPKTASPTATDISHSFETPQSKTTSFKSTPIPIKTKFAKTGKSCNEEMHEEDLLFSERWAGPAYSNSPPPSSLPIPKFSVNAKRTVSLELPKNSDTAIDFIHLSAKSTPASPTRAHKPSAKELFNGVDSATKTLRRILNLDATD</sequence>
<dbReference type="Pfam" id="PF15365">
    <property type="entry name" value="PNRC"/>
    <property type="match status" value="1"/>
</dbReference>
<proteinExistence type="predicted"/>
<evidence type="ECO:0000313" key="2">
    <source>
        <dbReference type="EMBL" id="KAF5727061.1"/>
    </source>
</evidence>
<evidence type="ECO:0000313" key="3">
    <source>
        <dbReference type="Proteomes" id="UP000593562"/>
    </source>
</evidence>
<evidence type="ECO:0000256" key="1">
    <source>
        <dbReference type="SAM" id="MobiDB-lite"/>
    </source>
</evidence>
<dbReference type="EMBL" id="JAAARO010000022">
    <property type="protein sequence ID" value="KAF5727061.1"/>
    <property type="molecule type" value="Genomic_DNA"/>
</dbReference>
<protein>
    <submittedName>
        <fullName evidence="2">Uncharacterized protein</fullName>
    </submittedName>
</protein>
<dbReference type="GO" id="GO:0016071">
    <property type="term" value="P:mRNA metabolic process"/>
    <property type="evidence" value="ECO:0007669"/>
    <property type="project" value="UniProtKB-ARBA"/>
</dbReference>
<accession>A0A7J7BYX3</accession>
<dbReference type="InParanoid" id="A0A7J7BYX3"/>
<dbReference type="Proteomes" id="UP000593562">
    <property type="component" value="Unassembled WGS sequence"/>
</dbReference>